<dbReference type="InterPro" id="IPR058307">
    <property type="entry name" value="DUF7994"/>
</dbReference>
<feature type="transmembrane region" description="Helical" evidence="1">
    <location>
        <begin position="92"/>
        <end position="112"/>
    </location>
</feature>
<dbReference type="STRING" id="43928.SAMN05443636_0619"/>
<keyword evidence="1" id="KW-1133">Transmembrane helix</keyword>
<keyword evidence="1" id="KW-0472">Membrane</keyword>
<feature type="transmembrane region" description="Helical" evidence="1">
    <location>
        <begin position="32"/>
        <end position="53"/>
    </location>
</feature>
<accession>A0A1M5KS11</accession>
<keyword evidence="3" id="KW-1185">Reference proteome</keyword>
<dbReference type="AlphaFoldDB" id="A0A1M5KS11"/>
<keyword evidence="1" id="KW-0812">Transmembrane</keyword>
<dbReference type="RefSeq" id="WP_073306901.1">
    <property type="nucleotide sequence ID" value="NZ_FQWV01000001.1"/>
</dbReference>
<feature type="transmembrane region" description="Helical" evidence="1">
    <location>
        <begin position="7"/>
        <end position="26"/>
    </location>
</feature>
<reference evidence="2 3" key="1">
    <citation type="submission" date="2016-11" db="EMBL/GenBank/DDBJ databases">
        <authorList>
            <person name="Jaros S."/>
            <person name="Januszkiewicz K."/>
            <person name="Wedrychowicz H."/>
        </authorList>
    </citation>
    <scope>NUCLEOTIDE SEQUENCE [LARGE SCALE GENOMIC DNA]</scope>
    <source>
        <strain evidence="2 3">DSM 9297</strain>
    </source>
</reference>
<sequence>MRPRYELLQGVFLLAVTAGIFLLIGVPHDPVLATVTLLFGVGGVFALLAGLRVERDAAGQAVDHLTLRGAAGCSLGLAMGLLGTSQLRGGELLGLAIVFGGVFVFAVGIATIQRRPSVVAAAEQYPP</sequence>
<dbReference type="Pfam" id="PF25957">
    <property type="entry name" value="DUF7994"/>
    <property type="match status" value="1"/>
</dbReference>
<proteinExistence type="predicted"/>
<dbReference type="EMBL" id="FQWV01000001">
    <property type="protein sequence ID" value="SHG55470.1"/>
    <property type="molecule type" value="Genomic_DNA"/>
</dbReference>
<name>A0A1M5KS11_9EURY</name>
<gene>
    <name evidence="2" type="ORF">SAMN05443636_0619</name>
</gene>
<evidence type="ECO:0000313" key="2">
    <source>
        <dbReference type="EMBL" id="SHG55470.1"/>
    </source>
</evidence>
<protein>
    <submittedName>
        <fullName evidence="2">Uncharacterized protein</fullName>
    </submittedName>
</protein>
<dbReference type="Proteomes" id="UP000184357">
    <property type="component" value="Unassembled WGS sequence"/>
</dbReference>
<feature type="transmembrane region" description="Helical" evidence="1">
    <location>
        <begin position="65"/>
        <end position="86"/>
    </location>
</feature>
<evidence type="ECO:0000256" key="1">
    <source>
        <dbReference type="SAM" id="Phobius"/>
    </source>
</evidence>
<organism evidence="2 3">
    <name type="scientific">Halobaculum gomorrense</name>
    <dbReference type="NCBI Taxonomy" id="43928"/>
    <lineage>
        <taxon>Archaea</taxon>
        <taxon>Methanobacteriati</taxon>
        <taxon>Methanobacteriota</taxon>
        <taxon>Stenosarchaea group</taxon>
        <taxon>Halobacteria</taxon>
        <taxon>Halobacteriales</taxon>
        <taxon>Haloferacaceae</taxon>
        <taxon>Halobaculum</taxon>
    </lineage>
</organism>
<evidence type="ECO:0000313" key="3">
    <source>
        <dbReference type="Proteomes" id="UP000184357"/>
    </source>
</evidence>